<gene>
    <name evidence="4 6" type="primary">purN</name>
    <name evidence="6" type="ORF">H8D96_21470</name>
</gene>
<dbReference type="NCBIfam" id="TIGR00639">
    <property type="entry name" value="PurN"/>
    <property type="match status" value="1"/>
</dbReference>
<dbReference type="UniPathway" id="UPA00074">
    <property type="reaction ID" value="UER00126"/>
</dbReference>
<proteinExistence type="inferred from homology"/>
<dbReference type="SUPFAM" id="SSF53328">
    <property type="entry name" value="Formyltransferase"/>
    <property type="match status" value="1"/>
</dbReference>
<dbReference type="EC" id="2.1.2.2" evidence="4"/>
<comment type="caution">
    <text evidence="6">The sequence shown here is derived from an EMBL/GenBank/DDBJ whole genome shotgun (WGS) entry which is preliminary data.</text>
</comment>
<dbReference type="GO" id="GO:0005737">
    <property type="term" value="C:cytoplasm"/>
    <property type="evidence" value="ECO:0007669"/>
    <property type="project" value="TreeGrafter"/>
</dbReference>
<comment type="function">
    <text evidence="4">Catalyzes the transfer of a formyl group from 10-formyltetrahydrofolate to 5-phospho-ribosyl-glycinamide (GAR), producing 5-phospho-ribosyl-N-formylglycinamide (FGAR) and tetrahydrofolate.</text>
</comment>
<evidence type="ECO:0000256" key="3">
    <source>
        <dbReference type="ARBA" id="ARBA00022755"/>
    </source>
</evidence>
<evidence type="ECO:0000259" key="5">
    <source>
        <dbReference type="Pfam" id="PF00551"/>
    </source>
</evidence>
<name>A0A8J6P8F2_9BACT</name>
<keyword evidence="3 4" id="KW-0658">Purine biosynthesis</keyword>
<dbReference type="GO" id="GO:0004644">
    <property type="term" value="F:phosphoribosylglycinamide formyltransferase activity"/>
    <property type="evidence" value="ECO:0007669"/>
    <property type="project" value="UniProtKB-UniRule"/>
</dbReference>
<organism evidence="6 7">
    <name type="scientific">Candidatus Desulfatibia vada</name>
    <dbReference type="NCBI Taxonomy" id="2841696"/>
    <lineage>
        <taxon>Bacteria</taxon>
        <taxon>Pseudomonadati</taxon>
        <taxon>Thermodesulfobacteriota</taxon>
        <taxon>Desulfobacteria</taxon>
        <taxon>Desulfobacterales</taxon>
        <taxon>Desulfobacterales incertae sedis</taxon>
        <taxon>Candidatus Desulfatibia</taxon>
    </lineage>
</organism>
<dbReference type="InterPro" id="IPR002376">
    <property type="entry name" value="Formyl_transf_N"/>
</dbReference>
<accession>A0A8J6P8F2</accession>
<feature type="binding site" evidence="4">
    <location>
        <position position="75"/>
    </location>
    <ligand>
        <name>(6R)-10-formyltetrahydrofolate</name>
        <dbReference type="ChEBI" id="CHEBI:195366"/>
    </ligand>
</feature>
<keyword evidence="2 4" id="KW-0808">Transferase</keyword>
<feature type="active site" description="Proton donor" evidence="4">
    <location>
        <position position="159"/>
    </location>
</feature>
<feature type="binding site" evidence="4">
    <location>
        <begin position="15"/>
        <end position="17"/>
    </location>
    <ligand>
        <name>N(1)-(5-phospho-beta-D-ribosyl)glycinamide</name>
        <dbReference type="ChEBI" id="CHEBI:143788"/>
    </ligand>
</feature>
<feature type="binding site" evidence="4">
    <location>
        <position position="157"/>
    </location>
    <ligand>
        <name>(6R)-10-formyltetrahydrofolate</name>
        <dbReference type="ChEBI" id="CHEBI:195366"/>
    </ligand>
</feature>
<dbReference type="GO" id="GO:0006189">
    <property type="term" value="P:'de novo' IMP biosynthetic process"/>
    <property type="evidence" value="ECO:0007669"/>
    <property type="project" value="UniProtKB-UniRule"/>
</dbReference>
<comment type="similarity">
    <text evidence="4">Belongs to the GART family.</text>
</comment>
<dbReference type="HAMAP" id="MF_01930">
    <property type="entry name" value="PurN"/>
    <property type="match status" value="1"/>
</dbReference>
<evidence type="ECO:0000256" key="2">
    <source>
        <dbReference type="ARBA" id="ARBA00022679"/>
    </source>
</evidence>
<dbReference type="PANTHER" id="PTHR43369:SF2">
    <property type="entry name" value="PHOSPHORIBOSYLGLYCINAMIDE FORMYLTRANSFERASE"/>
    <property type="match status" value="1"/>
</dbReference>
<dbReference type="InterPro" id="IPR036477">
    <property type="entry name" value="Formyl_transf_N_sf"/>
</dbReference>
<dbReference type="PANTHER" id="PTHR43369">
    <property type="entry name" value="PHOSPHORIBOSYLGLYCINAMIDE FORMYLTRANSFERASE"/>
    <property type="match status" value="1"/>
</dbReference>
<reference evidence="6 7" key="1">
    <citation type="submission" date="2020-08" db="EMBL/GenBank/DDBJ databases">
        <title>Bridging the membrane lipid divide: bacteria of the FCB group superphylum have the potential to synthesize archaeal ether lipids.</title>
        <authorList>
            <person name="Villanueva L."/>
            <person name="Von Meijenfeldt F.A.B."/>
            <person name="Westbye A.B."/>
            <person name="Yadav S."/>
            <person name="Hopmans E.C."/>
            <person name="Dutilh B.E."/>
            <person name="Sinninghe Damste J.S."/>
        </authorList>
    </citation>
    <scope>NUCLEOTIDE SEQUENCE [LARGE SCALE GENOMIC DNA]</scope>
    <source>
        <strain evidence="6">NIOZ-UU17</strain>
    </source>
</reference>
<protein>
    <recommendedName>
        <fullName evidence="4">Phosphoribosylglycinamide formyltransferase</fullName>
        <ecNumber evidence="4">2.1.2.2</ecNumber>
    </recommendedName>
    <alternativeName>
        <fullName evidence="4">5'-phosphoribosylglycinamide transformylase</fullName>
    </alternativeName>
    <alternativeName>
        <fullName evidence="4">GAR transformylase</fullName>
        <shortName evidence="4">GART</shortName>
    </alternativeName>
</protein>
<evidence type="ECO:0000313" key="6">
    <source>
        <dbReference type="EMBL" id="MBC8434487.1"/>
    </source>
</evidence>
<evidence type="ECO:0000256" key="4">
    <source>
        <dbReference type="HAMAP-Rule" id="MF_01930"/>
    </source>
</evidence>
<dbReference type="Proteomes" id="UP000605201">
    <property type="component" value="Unassembled WGS sequence"/>
</dbReference>
<comment type="pathway">
    <text evidence="1 4">Purine metabolism; IMP biosynthesis via de novo pathway; N(2)-formyl-N(1)-(5-phospho-D-ribosyl)glycinamide from N(1)-(5-phospho-D-ribosyl)glycinamide (10-formyl THF route): step 1/1.</text>
</comment>
<dbReference type="InterPro" id="IPR004607">
    <property type="entry name" value="GART"/>
</dbReference>
<comment type="caution">
    <text evidence="4">Lacks conserved residue(s) required for the propagation of feature annotation.</text>
</comment>
<sequence>MDRKIRIGALISGGGSNLQAIMDACEEGMISGEIVFVGADNPAAGGLEKVRSRGIPTFVVDYVSIIKQFKKGQGKAVLPEDFDLDDVLAKQSLFAADSDPEKVRNFIMTRAVAEAKLLEAMEPHPFDLLVLAGFMRNLTPYFIDRINTVPGSLRIMNIHPALLPAFPGIDGYGDTFRYGCKIGGCTVHFVDYGEDSGPIIGQKAYEITADDTIETIRAKGLKLEWSLYPDCVRLFAEGRLQTVRMTYPLKSGKTYEGTVVKITPPPETF</sequence>
<feature type="site" description="Raises pKa of active site His" evidence="4">
    <location>
        <position position="195"/>
    </location>
</feature>
<dbReference type="AlphaFoldDB" id="A0A8J6P8F2"/>
<comment type="catalytic activity">
    <reaction evidence="4">
        <text>N(1)-(5-phospho-beta-D-ribosyl)glycinamide + (6R)-10-formyltetrahydrofolate = N(2)-formyl-N(1)-(5-phospho-beta-D-ribosyl)glycinamide + (6S)-5,6,7,8-tetrahydrofolate + H(+)</text>
        <dbReference type="Rhea" id="RHEA:15053"/>
        <dbReference type="ChEBI" id="CHEBI:15378"/>
        <dbReference type="ChEBI" id="CHEBI:57453"/>
        <dbReference type="ChEBI" id="CHEBI:143788"/>
        <dbReference type="ChEBI" id="CHEBI:147286"/>
        <dbReference type="ChEBI" id="CHEBI:195366"/>
        <dbReference type="EC" id="2.1.2.2"/>
    </reaction>
</comment>
<evidence type="ECO:0000256" key="1">
    <source>
        <dbReference type="ARBA" id="ARBA00005054"/>
    </source>
</evidence>
<feature type="domain" description="Formyl transferase N-terminal" evidence="5">
    <location>
        <begin position="6"/>
        <end position="231"/>
    </location>
</feature>
<dbReference type="CDD" id="cd08645">
    <property type="entry name" value="FMT_core_GART"/>
    <property type="match status" value="1"/>
</dbReference>
<dbReference type="Gene3D" id="3.40.50.170">
    <property type="entry name" value="Formyl transferase, N-terminal domain"/>
    <property type="match status" value="1"/>
</dbReference>
<evidence type="ECO:0000313" key="7">
    <source>
        <dbReference type="Proteomes" id="UP000605201"/>
    </source>
</evidence>
<dbReference type="EMBL" id="JACNIG010000447">
    <property type="protein sequence ID" value="MBC8434487.1"/>
    <property type="molecule type" value="Genomic_DNA"/>
</dbReference>
<dbReference type="Pfam" id="PF00551">
    <property type="entry name" value="Formyl_trans_N"/>
    <property type="match status" value="1"/>
</dbReference>